<dbReference type="AlphaFoldDB" id="A0A552H4V5"/>
<gene>
    <name evidence="1" type="ORF">EWV77_24765</name>
</gene>
<organism evidence="1 2">
    <name type="scientific">Microcystis viridis Mv_BB_P_19951000_S68D</name>
    <dbReference type="NCBI Taxonomy" id="2486270"/>
    <lineage>
        <taxon>Bacteria</taxon>
        <taxon>Bacillati</taxon>
        <taxon>Cyanobacteriota</taxon>
        <taxon>Cyanophyceae</taxon>
        <taxon>Oscillatoriophycideae</taxon>
        <taxon>Chroococcales</taxon>
        <taxon>Microcystaceae</taxon>
        <taxon>Microcystis</taxon>
    </lineage>
</organism>
<proteinExistence type="predicted"/>
<evidence type="ECO:0000313" key="1">
    <source>
        <dbReference type="EMBL" id="TRU66272.1"/>
    </source>
</evidence>
<sequence length="30" mass="3543">MRVIEFKVKATQQQQIAILEAIRIGQFIRN</sequence>
<dbReference type="Proteomes" id="UP000320674">
    <property type="component" value="Unassembled WGS sequence"/>
</dbReference>
<name>A0A552H4V5_MICVR</name>
<protein>
    <submittedName>
        <fullName evidence="1">Transposase</fullName>
    </submittedName>
</protein>
<evidence type="ECO:0000313" key="2">
    <source>
        <dbReference type="Proteomes" id="UP000320674"/>
    </source>
</evidence>
<feature type="non-terminal residue" evidence="1">
    <location>
        <position position="30"/>
    </location>
</feature>
<comment type="caution">
    <text evidence="1">The sequence shown here is derived from an EMBL/GenBank/DDBJ whole genome shotgun (WGS) entry which is preliminary data.</text>
</comment>
<dbReference type="EMBL" id="SFAZ01000346">
    <property type="protein sequence ID" value="TRU66272.1"/>
    <property type="molecule type" value="Genomic_DNA"/>
</dbReference>
<accession>A0A552H4V5</accession>
<reference evidence="1 2" key="1">
    <citation type="submission" date="2019-01" db="EMBL/GenBank/DDBJ databases">
        <title>Coherence of Microcystis species and biogeography revealed through population genomics.</title>
        <authorList>
            <person name="Perez-Carrascal O.M."/>
            <person name="Terrat Y."/>
            <person name="Giani A."/>
            <person name="Fortin N."/>
            <person name="Tromas N."/>
            <person name="Shapiro B.J."/>
        </authorList>
    </citation>
    <scope>NUCLEOTIDE SEQUENCE [LARGE SCALE GENOMIC DNA]</scope>
    <source>
        <strain evidence="1">Mv_BB_P_19951000_S68D</strain>
    </source>
</reference>